<dbReference type="RefSeq" id="WP_114378927.1">
    <property type="nucleotide sequence ID" value="NZ_QPJD01000003.1"/>
</dbReference>
<dbReference type="OrthoDB" id="8936324at2"/>
<dbReference type="AlphaFoldDB" id="A0A368W4I0"/>
<keyword evidence="3" id="KW-1185">Reference proteome</keyword>
<feature type="domain" description="Glycosyltransferase 2-like" evidence="1">
    <location>
        <begin position="10"/>
        <end position="178"/>
    </location>
</feature>
<organism evidence="2 3">
    <name type="scientific">Paenibacillus prosopidis</name>
    <dbReference type="NCBI Taxonomy" id="630520"/>
    <lineage>
        <taxon>Bacteria</taxon>
        <taxon>Bacillati</taxon>
        <taxon>Bacillota</taxon>
        <taxon>Bacilli</taxon>
        <taxon>Bacillales</taxon>
        <taxon>Paenibacillaceae</taxon>
        <taxon>Paenibacillus</taxon>
    </lineage>
</organism>
<dbReference type="GO" id="GO:0016740">
    <property type="term" value="F:transferase activity"/>
    <property type="evidence" value="ECO:0007669"/>
    <property type="project" value="UniProtKB-KW"/>
</dbReference>
<dbReference type="EMBL" id="QPJD01000003">
    <property type="protein sequence ID" value="RCW50060.1"/>
    <property type="molecule type" value="Genomic_DNA"/>
</dbReference>
<protein>
    <submittedName>
        <fullName evidence="2">GT2 family glycosyltransferase</fullName>
    </submittedName>
</protein>
<dbReference type="Gene3D" id="3.40.50.150">
    <property type="entry name" value="Vaccinia Virus protein VP39"/>
    <property type="match status" value="1"/>
</dbReference>
<dbReference type="InterPro" id="IPR001173">
    <property type="entry name" value="Glyco_trans_2-like"/>
</dbReference>
<dbReference type="PANTHER" id="PTHR43179">
    <property type="entry name" value="RHAMNOSYLTRANSFERASE WBBL"/>
    <property type="match status" value="1"/>
</dbReference>
<dbReference type="PANTHER" id="PTHR43179:SF7">
    <property type="entry name" value="RHAMNOSYLTRANSFERASE WBBL"/>
    <property type="match status" value="1"/>
</dbReference>
<sequence>MSDANSCITSIILVNYNKLEDTKKCVESIRRHTERGDYELIVANNGSTDDMAEWAHSQSDILVIKNNGYDSAFPKICNLGIAAASGGLIMLLDNDTVVTPGWLDGLKRCIVSDSRIGAVGPVSNGSPYWSSIPVGYKTIEEMELFAAAMNATPDKTKWEERVKLLGHCLLMRREACEKAGPLDESAGMEGFIFDDYGLRLRLAGYKLMLCGDTFIHRISCGSDGSHLPINKHTFKENADSFVRKWGFHPSEATDIRMDLIAFIERESHGYKREACRVMEIGCGCGATLLHVKKIFPKATWLGVERNNLAASIAAASGIQMLVPNEQGDWELPQEELDGIIIGDTNARVTTPLVNRLVSLLKPNGWLIGCYANRFYYENIRQYLDPANAEAKYQAASLYTMRELNYLYVQAGLPYVKITMAGNKPKEQLAYIRQLDRLTGETITDELTAAYLLAYGRKAAENANKLGGSKLTSDDNRFQNNTGI</sequence>
<comment type="caution">
    <text evidence="2">The sequence shown here is derived from an EMBL/GenBank/DDBJ whole genome shotgun (WGS) entry which is preliminary data.</text>
</comment>
<dbReference type="SUPFAM" id="SSF53448">
    <property type="entry name" value="Nucleotide-diphospho-sugar transferases"/>
    <property type="match status" value="1"/>
</dbReference>
<accession>A0A368W4I0</accession>
<proteinExistence type="predicted"/>
<gene>
    <name evidence="2" type="ORF">DFP97_10376</name>
</gene>
<dbReference type="InterPro" id="IPR029063">
    <property type="entry name" value="SAM-dependent_MTases_sf"/>
</dbReference>
<keyword evidence="2" id="KW-0808">Transferase</keyword>
<dbReference type="CDD" id="cd04186">
    <property type="entry name" value="GT_2_like_c"/>
    <property type="match status" value="1"/>
</dbReference>
<dbReference type="Gene3D" id="3.90.550.10">
    <property type="entry name" value="Spore Coat Polysaccharide Biosynthesis Protein SpsA, Chain A"/>
    <property type="match status" value="1"/>
</dbReference>
<reference evidence="2 3" key="1">
    <citation type="submission" date="2018-07" db="EMBL/GenBank/DDBJ databases">
        <title>Genomic Encyclopedia of Type Strains, Phase III (KMG-III): the genomes of soil and plant-associated and newly described type strains.</title>
        <authorList>
            <person name="Whitman W."/>
        </authorList>
    </citation>
    <scope>NUCLEOTIDE SEQUENCE [LARGE SCALE GENOMIC DNA]</scope>
    <source>
        <strain evidence="2 3">CECT 7506</strain>
    </source>
</reference>
<dbReference type="Proteomes" id="UP000252415">
    <property type="component" value="Unassembled WGS sequence"/>
</dbReference>
<dbReference type="InterPro" id="IPR029044">
    <property type="entry name" value="Nucleotide-diphossugar_trans"/>
</dbReference>
<evidence type="ECO:0000313" key="3">
    <source>
        <dbReference type="Proteomes" id="UP000252415"/>
    </source>
</evidence>
<name>A0A368W4I0_9BACL</name>
<dbReference type="SUPFAM" id="SSF53335">
    <property type="entry name" value="S-adenosyl-L-methionine-dependent methyltransferases"/>
    <property type="match status" value="1"/>
</dbReference>
<evidence type="ECO:0000259" key="1">
    <source>
        <dbReference type="Pfam" id="PF00535"/>
    </source>
</evidence>
<dbReference type="Pfam" id="PF00535">
    <property type="entry name" value="Glycos_transf_2"/>
    <property type="match status" value="1"/>
</dbReference>
<evidence type="ECO:0000313" key="2">
    <source>
        <dbReference type="EMBL" id="RCW50060.1"/>
    </source>
</evidence>